<evidence type="ECO:0000256" key="6">
    <source>
        <dbReference type="SAM" id="Phobius"/>
    </source>
</evidence>
<dbReference type="EMBL" id="FNAJ01000035">
    <property type="protein sequence ID" value="SDF36307.1"/>
    <property type="molecule type" value="Genomic_DNA"/>
</dbReference>
<evidence type="ECO:0000313" key="10">
    <source>
        <dbReference type="Proteomes" id="UP000321224"/>
    </source>
</evidence>
<organism evidence="7 10">
    <name type="scientific">Myxococcus virescens</name>
    <dbReference type="NCBI Taxonomy" id="83456"/>
    <lineage>
        <taxon>Bacteria</taxon>
        <taxon>Pseudomonadati</taxon>
        <taxon>Myxococcota</taxon>
        <taxon>Myxococcia</taxon>
        <taxon>Myxococcales</taxon>
        <taxon>Cystobacterineae</taxon>
        <taxon>Myxococcaceae</taxon>
        <taxon>Myxococcus</taxon>
    </lineage>
</organism>
<keyword evidence="3 6" id="KW-0812">Transmembrane</keyword>
<evidence type="ECO:0000313" key="7">
    <source>
        <dbReference type="EMBL" id="GEL75622.1"/>
    </source>
</evidence>
<feature type="transmembrane region" description="Helical" evidence="6">
    <location>
        <begin position="69"/>
        <end position="93"/>
    </location>
</feature>
<comment type="caution">
    <text evidence="7">The sequence shown here is derived from an EMBL/GenBank/DDBJ whole genome shotgun (WGS) entry which is preliminary data.</text>
</comment>
<dbReference type="Proteomes" id="UP000321224">
    <property type="component" value="Unassembled WGS sequence"/>
</dbReference>
<dbReference type="EMBL" id="BJVY01000093">
    <property type="protein sequence ID" value="GEL75622.1"/>
    <property type="molecule type" value="Genomic_DNA"/>
</dbReference>
<dbReference type="InterPro" id="IPR017039">
    <property type="entry name" value="Virul_fac_BrkB"/>
</dbReference>
<evidence type="ECO:0000256" key="2">
    <source>
        <dbReference type="ARBA" id="ARBA00022475"/>
    </source>
</evidence>
<name>A0A511HPU7_9BACT</name>
<protein>
    <submittedName>
        <fullName evidence="8">Virulence factor BrkB</fullName>
    </submittedName>
</protein>
<dbReference type="AlphaFoldDB" id="A0A511HPU7"/>
<keyword evidence="4 6" id="KW-1133">Transmembrane helix</keyword>
<accession>A0A511HPU7</accession>
<feature type="transmembrane region" description="Helical" evidence="6">
    <location>
        <begin position="37"/>
        <end position="57"/>
    </location>
</feature>
<sequence length="112" mass="11738">MALGMTLAGAVLAPLAGFIAVAAPALATRLGEPWATLAGWLRFPLAALLMSLWAVLYSVLPDTQQRFKFITPSSVAGVLVWLAASLGFSFLLMSPTSARSASPMEPWEASSS</sequence>
<evidence type="ECO:0000313" key="8">
    <source>
        <dbReference type="EMBL" id="SDF36307.1"/>
    </source>
</evidence>
<reference evidence="7 10" key="2">
    <citation type="submission" date="2019-07" db="EMBL/GenBank/DDBJ databases">
        <title>Whole genome shotgun sequence of Myxococcus virescens NBRC 100334.</title>
        <authorList>
            <person name="Hosoyama A."/>
            <person name="Uohara A."/>
            <person name="Ohji S."/>
            <person name="Ichikawa N."/>
        </authorList>
    </citation>
    <scope>NUCLEOTIDE SEQUENCE [LARGE SCALE GENOMIC DNA]</scope>
    <source>
        <strain evidence="7 10">NBRC 100334</strain>
    </source>
</reference>
<evidence type="ECO:0000256" key="1">
    <source>
        <dbReference type="ARBA" id="ARBA00004651"/>
    </source>
</evidence>
<dbReference type="Proteomes" id="UP000198717">
    <property type="component" value="Unassembled WGS sequence"/>
</dbReference>
<keyword evidence="2" id="KW-1003">Cell membrane</keyword>
<gene>
    <name evidence="7" type="ORF">MVI01_74060</name>
    <name evidence="8" type="ORF">SAMN04488504_13518</name>
</gene>
<evidence type="ECO:0000256" key="5">
    <source>
        <dbReference type="ARBA" id="ARBA00023136"/>
    </source>
</evidence>
<proteinExistence type="predicted"/>
<dbReference type="GO" id="GO:0005886">
    <property type="term" value="C:plasma membrane"/>
    <property type="evidence" value="ECO:0007669"/>
    <property type="project" value="UniProtKB-SubCell"/>
</dbReference>
<evidence type="ECO:0000256" key="4">
    <source>
        <dbReference type="ARBA" id="ARBA00022989"/>
    </source>
</evidence>
<reference evidence="8 9" key="1">
    <citation type="submission" date="2016-10" db="EMBL/GenBank/DDBJ databases">
        <authorList>
            <person name="Varghese N."/>
            <person name="Submissions S."/>
        </authorList>
    </citation>
    <scope>NUCLEOTIDE SEQUENCE [LARGE SCALE GENOMIC DNA]</scope>
    <source>
        <strain evidence="8 9">DSM 2260</strain>
    </source>
</reference>
<keyword evidence="9" id="KW-1185">Reference proteome</keyword>
<evidence type="ECO:0000313" key="9">
    <source>
        <dbReference type="Proteomes" id="UP000198717"/>
    </source>
</evidence>
<keyword evidence="5 6" id="KW-0472">Membrane</keyword>
<dbReference type="Pfam" id="PF03631">
    <property type="entry name" value="Virul_fac_BrkB"/>
    <property type="match status" value="1"/>
</dbReference>
<comment type="subcellular location">
    <subcellularLocation>
        <location evidence="1">Cell membrane</location>
        <topology evidence="1">Multi-pass membrane protein</topology>
    </subcellularLocation>
</comment>
<evidence type="ECO:0000256" key="3">
    <source>
        <dbReference type="ARBA" id="ARBA00022692"/>
    </source>
</evidence>